<dbReference type="InterPro" id="IPR039426">
    <property type="entry name" value="TonB-dep_rcpt-like"/>
</dbReference>
<comment type="similarity">
    <text evidence="1">Belongs to the TonB-dependent receptor family.</text>
</comment>
<evidence type="ECO:0000313" key="4">
    <source>
        <dbReference type="EMBL" id="TYK32032.1"/>
    </source>
</evidence>
<dbReference type="FunFam" id="2.170.130.10:FF:000003">
    <property type="entry name" value="SusC/RagA family TonB-linked outer membrane protein"/>
    <property type="match status" value="1"/>
</dbReference>
<keyword evidence="1" id="KW-0813">Transport</keyword>
<dbReference type="InterPro" id="IPR023997">
    <property type="entry name" value="TonB-dep_OMP_SusC/RagA_CS"/>
</dbReference>
<keyword evidence="1 2" id="KW-0472">Membrane</keyword>
<dbReference type="SUPFAM" id="SSF49464">
    <property type="entry name" value="Carboxypeptidase regulatory domain-like"/>
    <property type="match status" value="1"/>
</dbReference>
<dbReference type="InterPro" id="IPR008969">
    <property type="entry name" value="CarboxyPept-like_regulatory"/>
</dbReference>
<keyword evidence="1" id="KW-1134">Transmembrane beta strand</keyword>
<dbReference type="GO" id="GO:0009279">
    <property type="term" value="C:cell outer membrane"/>
    <property type="evidence" value="ECO:0007669"/>
    <property type="project" value="UniProtKB-SubCell"/>
</dbReference>
<reference evidence="4 5" key="1">
    <citation type="submission" date="2019-07" db="EMBL/GenBank/DDBJ databases">
        <title>Draft Genome Sequences of Bacteroides pyogenes Strains Isolated from the Uterus Holstein Dairy Cows with Metritis.</title>
        <authorList>
            <person name="Cunha F."/>
            <person name="Galvao K.N."/>
            <person name="Jeon S.J."/>
            <person name="Jeong K.C."/>
        </authorList>
    </citation>
    <scope>NUCLEOTIDE SEQUENCE [LARGE SCALE GENOMIC DNA]</scope>
    <source>
        <strain evidence="4 5">KG-31</strain>
    </source>
</reference>
<dbReference type="PROSITE" id="PS52016">
    <property type="entry name" value="TONB_DEPENDENT_REC_3"/>
    <property type="match status" value="1"/>
</dbReference>
<dbReference type="InterPro" id="IPR023996">
    <property type="entry name" value="TonB-dep_OMP_SusC/RagA"/>
</dbReference>
<comment type="caution">
    <text evidence="4">The sequence shown here is derived from an EMBL/GenBank/DDBJ whole genome shotgun (WGS) entry which is preliminary data.</text>
</comment>
<dbReference type="NCBIfam" id="TIGR04056">
    <property type="entry name" value="OMP_RagA_SusC"/>
    <property type="match status" value="1"/>
</dbReference>
<dbReference type="SUPFAM" id="SSF56935">
    <property type="entry name" value="Porins"/>
    <property type="match status" value="1"/>
</dbReference>
<proteinExistence type="inferred from homology"/>
<evidence type="ECO:0000259" key="3">
    <source>
        <dbReference type="Pfam" id="PF07715"/>
    </source>
</evidence>
<evidence type="ECO:0000256" key="2">
    <source>
        <dbReference type="SAM" id="Phobius"/>
    </source>
</evidence>
<dbReference type="InterPro" id="IPR037066">
    <property type="entry name" value="Plug_dom_sf"/>
</dbReference>
<protein>
    <submittedName>
        <fullName evidence="4">TonB-dependent receptor</fullName>
    </submittedName>
</protein>
<feature type="domain" description="TonB-dependent receptor plug" evidence="3">
    <location>
        <begin position="227"/>
        <end position="335"/>
    </location>
</feature>
<dbReference type="AlphaFoldDB" id="A0A5D3E826"/>
<keyword evidence="4" id="KW-0675">Receptor</keyword>
<dbReference type="Gene3D" id="2.60.40.1120">
    <property type="entry name" value="Carboxypeptidase-like, regulatory domain"/>
    <property type="match status" value="1"/>
</dbReference>
<keyword evidence="5" id="KW-1185">Reference proteome</keyword>
<dbReference type="Proteomes" id="UP000324383">
    <property type="component" value="Unassembled WGS sequence"/>
</dbReference>
<keyword evidence="1 2" id="KW-0812">Transmembrane</keyword>
<keyword evidence="1" id="KW-0998">Cell outer membrane</keyword>
<evidence type="ECO:0000313" key="5">
    <source>
        <dbReference type="Proteomes" id="UP000324383"/>
    </source>
</evidence>
<sequence length="1151" mass="127408">MNNTGKRNVFSFCCKKTVFCTKLCMIIIGLFASAFSIEAMAQNNLITLKLNNVTVIEAVRAVEKQSAYKFMYNNADVDVSRKVSVNVEKATVEAVAKTIFAGYNVSIKGKNVVITSIKKTGGANAVQQSARRNTVIGAIVDAVTGDPLIGASVLVKNATPPYGATADVDGKFELSVSPDDVLIVSFIGYVSKEVKVGNQKILSISLSEDAATLGEVVVTAFNMGQKKATMTGSIQTLRPSDLKVPATNLSTAFAGRLSGVIAYQRSGEPGGNGADFFVRGVSTMSGATNPLIILDGVEVSKADLDALDPEVIEGFSVLKDATASAMYGTRGANGVLIIKTKSGADLDKPVISVRAEAYVNKPINVPQVVNPITFMRMFNEAVTNQGTDALLYSEDKINGTLKGLDPYLYPNVNWYDELFNSSTFNQKANFNIRGGTSKITYFMNVNVVHETGMLKGRSKDFFSFDNNINYMKYAFQNNIDFNLSKTAKVGLNLNVQLNSLHGPITASDGGGGVGNIFNAIMQNNAVDFPIMYPQGDDPWYHWGGTRIGSTPIENPMAVATSGYKDMFESTVVAILNYNQKLDFITKGLGFKALFSFKNWNRTTNFRFQGANRYILEGVTTDEEGNTVYIQTPESGTPSKPNLNAGSGVSGDRSYYFQSYIDYNRSFGNHNVSGMLLYNMSEYNNNVIGNNNLIGSLPKRKLGFAGRITYDYANKYLFEVNAGYNGSENFAKGHRFGFFPSVSAGWNVSEEKFWNPLKSIVSNFKIRASYGLVGNDQIGGERFIYMGIVSLRNTPGYITGYDGDRSSEYKGPTYSRLQNNNITWEIGRKYNLGVDLQLFNSLNLTIDAFKEIRSDIFQQKQSIPNSFGTADTKIFGNYAKVKNWGFDASMDYGKQITKDFSLQFRGSFTFARNQVLEYDEAPGLRPALRQVGRRLNTYMGYVADGLYIDEADIANNPTSTLGNITIAPGDIKYVDQPDADGNYDGKITSDDRIEIGHPHVPEIVYGFGPSMKYKNIDFSFFFQGQANVSLMMSGFHPFGTQERRNVLQWIADNYWSKDNQNNRARYPRLTHYYNNNNQQGSTHWLRNASFLKLKNLEIGYTYKGMRIYTSITNLFTLSSFKLWDPELGGGSGMKYPLQRTFNMGLQIRFNDK</sequence>
<dbReference type="Pfam" id="PF13715">
    <property type="entry name" value="CarbopepD_reg_2"/>
    <property type="match status" value="1"/>
</dbReference>
<comment type="subcellular location">
    <subcellularLocation>
        <location evidence="1">Cell outer membrane</location>
        <topology evidence="1">Multi-pass membrane protein</topology>
    </subcellularLocation>
</comment>
<evidence type="ECO:0000256" key="1">
    <source>
        <dbReference type="PROSITE-ProRule" id="PRU01360"/>
    </source>
</evidence>
<organism evidence="4 5">
    <name type="scientific">Bacteroides pyogenes</name>
    <dbReference type="NCBI Taxonomy" id="310300"/>
    <lineage>
        <taxon>Bacteria</taxon>
        <taxon>Pseudomonadati</taxon>
        <taxon>Bacteroidota</taxon>
        <taxon>Bacteroidia</taxon>
        <taxon>Bacteroidales</taxon>
        <taxon>Bacteroidaceae</taxon>
        <taxon>Bacteroides</taxon>
    </lineage>
</organism>
<feature type="transmembrane region" description="Helical" evidence="2">
    <location>
        <begin position="20"/>
        <end position="41"/>
    </location>
</feature>
<accession>A0A5D3E826</accession>
<dbReference type="Gene3D" id="2.170.130.10">
    <property type="entry name" value="TonB-dependent receptor, plug domain"/>
    <property type="match status" value="1"/>
</dbReference>
<dbReference type="NCBIfam" id="TIGR04057">
    <property type="entry name" value="SusC_RagA_signa"/>
    <property type="match status" value="1"/>
</dbReference>
<keyword evidence="2" id="KW-1133">Transmembrane helix</keyword>
<dbReference type="Pfam" id="PF07715">
    <property type="entry name" value="Plug"/>
    <property type="match status" value="1"/>
</dbReference>
<dbReference type="InterPro" id="IPR012910">
    <property type="entry name" value="Plug_dom"/>
</dbReference>
<gene>
    <name evidence="4" type="ORF">FNJ60_13840</name>
</gene>
<name>A0A5D3E826_9BACE</name>
<dbReference type="EMBL" id="VKLW01000042">
    <property type="protein sequence ID" value="TYK32032.1"/>
    <property type="molecule type" value="Genomic_DNA"/>
</dbReference>